<dbReference type="RefSeq" id="WP_382391612.1">
    <property type="nucleotide sequence ID" value="NZ_JBHTCQ010000001.1"/>
</dbReference>
<organism evidence="1 2">
    <name type="scientific">Georgenia alba</name>
    <dbReference type="NCBI Taxonomy" id="2233858"/>
    <lineage>
        <taxon>Bacteria</taxon>
        <taxon>Bacillati</taxon>
        <taxon>Actinomycetota</taxon>
        <taxon>Actinomycetes</taxon>
        <taxon>Micrococcales</taxon>
        <taxon>Bogoriellaceae</taxon>
        <taxon>Georgenia</taxon>
    </lineage>
</organism>
<dbReference type="Gene3D" id="2.60.120.200">
    <property type="match status" value="1"/>
</dbReference>
<comment type="caution">
    <text evidence="1">The sequence shown here is derived from an EMBL/GenBank/DDBJ whole genome shotgun (WGS) entry which is preliminary data.</text>
</comment>
<evidence type="ECO:0000313" key="2">
    <source>
        <dbReference type="Proteomes" id="UP001596455"/>
    </source>
</evidence>
<dbReference type="EMBL" id="JBHTCQ010000001">
    <property type="protein sequence ID" value="MFC7404328.1"/>
    <property type="molecule type" value="Genomic_DNA"/>
</dbReference>
<reference evidence="2" key="1">
    <citation type="journal article" date="2019" name="Int. J. Syst. Evol. Microbiol.">
        <title>The Global Catalogue of Microorganisms (GCM) 10K type strain sequencing project: providing services to taxonomists for standard genome sequencing and annotation.</title>
        <authorList>
            <consortium name="The Broad Institute Genomics Platform"/>
            <consortium name="The Broad Institute Genome Sequencing Center for Infectious Disease"/>
            <person name="Wu L."/>
            <person name="Ma J."/>
        </authorList>
    </citation>
    <scope>NUCLEOTIDE SEQUENCE [LARGE SCALE GENOMIC DNA]</scope>
    <source>
        <strain evidence="2">JCM 1490</strain>
    </source>
</reference>
<protein>
    <submittedName>
        <fullName evidence="1">DUF1961 family protein</fullName>
    </submittedName>
</protein>
<evidence type="ECO:0000313" key="1">
    <source>
        <dbReference type="EMBL" id="MFC7404328.1"/>
    </source>
</evidence>
<dbReference type="InterPro" id="IPR015305">
    <property type="entry name" value="DUF1961"/>
</dbReference>
<name>A0ABW2Q4B0_9MICO</name>
<dbReference type="Pfam" id="PF09224">
    <property type="entry name" value="DUF1961"/>
    <property type="match status" value="1"/>
</dbReference>
<dbReference type="Proteomes" id="UP001596455">
    <property type="component" value="Unassembled WGS sequence"/>
</dbReference>
<keyword evidence="2" id="KW-1185">Reference proteome</keyword>
<dbReference type="InterPro" id="IPR013320">
    <property type="entry name" value="ConA-like_dom_sf"/>
</dbReference>
<accession>A0ABW2Q4B0</accession>
<proteinExistence type="predicted"/>
<gene>
    <name evidence="1" type="ORF">ACFQQL_04335</name>
</gene>
<dbReference type="SUPFAM" id="SSF49899">
    <property type="entry name" value="Concanavalin A-like lectins/glucanases"/>
    <property type="match status" value="1"/>
</dbReference>
<sequence>MPGEVLYRNPLATAEDVAGFRMEGDGAVTFPQGRMRLESLRDASEGQAANIVLWCPETFPAGIEIGWTFRPVHEPGLCIMFFAASGRGGEDLFDPSLAPRTGPYEQYHSGDIDAYHVSYFRRMWESERSFHTANLRKSHGFHLVAQGPDPLPGVLDARGDYRMRLRHADGTITFSINDLVCFRWHDDGTVGGPAHGVGKLGFRQMAPMIGEYANLTVTRVAG</sequence>